<keyword evidence="1" id="KW-0472">Membrane</keyword>
<protein>
    <submittedName>
        <fullName evidence="2">Uncharacterized protein</fullName>
    </submittedName>
</protein>
<sequence>MQQVNKGKKIALTLIGSNLLLVLLVEILRLAQGIFSNLLGTAVWIVTMILIYCGVKKAKWAFVIFTVWNIAMLIAAWAGKVVISPLPMNLWIFATAAFLLQIATSVVFVFSSSVNDFLYKQGH</sequence>
<feature type="transmembrane region" description="Helical" evidence="1">
    <location>
        <begin position="60"/>
        <end position="78"/>
    </location>
</feature>
<feature type="transmembrane region" description="Helical" evidence="1">
    <location>
        <begin position="34"/>
        <end position="53"/>
    </location>
</feature>
<dbReference type="AlphaFoldDB" id="A0A919XBY8"/>
<dbReference type="RefSeq" id="WP_160037500.1">
    <property type="nucleotide sequence ID" value="NZ_BORQ01000001.1"/>
</dbReference>
<keyword evidence="3" id="KW-1185">Reference proteome</keyword>
<dbReference type="Proteomes" id="UP000679779">
    <property type="component" value="Unassembled WGS sequence"/>
</dbReference>
<organism evidence="2 3">
    <name type="scientific">Paenibacillus albilobatus</name>
    <dbReference type="NCBI Taxonomy" id="2716884"/>
    <lineage>
        <taxon>Bacteria</taxon>
        <taxon>Bacillati</taxon>
        <taxon>Bacillota</taxon>
        <taxon>Bacilli</taxon>
        <taxon>Bacillales</taxon>
        <taxon>Paenibacillaceae</taxon>
        <taxon>Paenibacillus</taxon>
    </lineage>
</organism>
<feature type="transmembrane region" description="Helical" evidence="1">
    <location>
        <begin position="90"/>
        <end position="110"/>
    </location>
</feature>
<evidence type="ECO:0000313" key="3">
    <source>
        <dbReference type="Proteomes" id="UP000679779"/>
    </source>
</evidence>
<feature type="transmembrane region" description="Helical" evidence="1">
    <location>
        <begin position="12"/>
        <end position="28"/>
    </location>
</feature>
<keyword evidence="1" id="KW-1133">Transmembrane helix</keyword>
<evidence type="ECO:0000256" key="1">
    <source>
        <dbReference type="SAM" id="Phobius"/>
    </source>
</evidence>
<evidence type="ECO:0000313" key="2">
    <source>
        <dbReference type="EMBL" id="GIO29856.1"/>
    </source>
</evidence>
<dbReference type="EMBL" id="BORQ01000001">
    <property type="protein sequence ID" value="GIO29856.1"/>
    <property type="molecule type" value="Genomic_DNA"/>
</dbReference>
<reference evidence="2" key="1">
    <citation type="submission" date="2021-03" db="EMBL/GenBank/DDBJ databases">
        <title>Antimicrobial resistance genes in bacteria isolated from Japanese honey, and their potential for conferring macrolide and lincosamide resistance in the American foulbrood pathogen Paenibacillus larvae.</title>
        <authorList>
            <person name="Okamoto M."/>
            <person name="Kumagai M."/>
            <person name="Kanamori H."/>
            <person name="Takamatsu D."/>
        </authorList>
    </citation>
    <scope>NUCLEOTIDE SEQUENCE</scope>
    <source>
        <strain evidence="2">J2TS6</strain>
    </source>
</reference>
<accession>A0A919XBY8</accession>
<gene>
    <name evidence="2" type="ORF">J2TS6_09970</name>
</gene>
<comment type="caution">
    <text evidence="2">The sequence shown here is derived from an EMBL/GenBank/DDBJ whole genome shotgun (WGS) entry which is preliminary data.</text>
</comment>
<keyword evidence="1" id="KW-0812">Transmembrane</keyword>
<name>A0A919XBY8_9BACL</name>
<proteinExistence type="predicted"/>